<dbReference type="Proteomes" id="UP000790377">
    <property type="component" value="Unassembled WGS sequence"/>
</dbReference>
<evidence type="ECO:0000313" key="1">
    <source>
        <dbReference type="EMBL" id="KAH7915161.1"/>
    </source>
</evidence>
<accession>A0ACB8AP95</accession>
<keyword evidence="2" id="KW-1185">Reference proteome</keyword>
<proteinExistence type="predicted"/>
<organism evidence="1 2">
    <name type="scientific">Hygrophoropsis aurantiaca</name>
    <dbReference type="NCBI Taxonomy" id="72124"/>
    <lineage>
        <taxon>Eukaryota</taxon>
        <taxon>Fungi</taxon>
        <taxon>Dikarya</taxon>
        <taxon>Basidiomycota</taxon>
        <taxon>Agaricomycotina</taxon>
        <taxon>Agaricomycetes</taxon>
        <taxon>Agaricomycetidae</taxon>
        <taxon>Boletales</taxon>
        <taxon>Coniophorineae</taxon>
        <taxon>Hygrophoropsidaceae</taxon>
        <taxon>Hygrophoropsis</taxon>
    </lineage>
</organism>
<name>A0ACB8AP95_9AGAM</name>
<comment type="caution">
    <text evidence="1">The sequence shown here is derived from an EMBL/GenBank/DDBJ whole genome shotgun (WGS) entry which is preliminary data.</text>
</comment>
<reference evidence="1" key="1">
    <citation type="journal article" date="2021" name="New Phytol.">
        <title>Evolutionary innovations through gain and loss of genes in the ectomycorrhizal Boletales.</title>
        <authorList>
            <person name="Wu G."/>
            <person name="Miyauchi S."/>
            <person name="Morin E."/>
            <person name="Kuo A."/>
            <person name="Drula E."/>
            <person name="Varga T."/>
            <person name="Kohler A."/>
            <person name="Feng B."/>
            <person name="Cao Y."/>
            <person name="Lipzen A."/>
            <person name="Daum C."/>
            <person name="Hundley H."/>
            <person name="Pangilinan J."/>
            <person name="Johnson J."/>
            <person name="Barry K."/>
            <person name="LaButti K."/>
            <person name="Ng V."/>
            <person name="Ahrendt S."/>
            <person name="Min B."/>
            <person name="Choi I.G."/>
            <person name="Park H."/>
            <person name="Plett J.M."/>
            <person name="Magnuson J."/>
            <person name="Spatafora J.W."/>
            <person name="Nagy L.G."/>
            <person name="Henrissat B."/>
            <person name="Grigoriev I.V."/>
            <person name="Yang Z.L."/>
            <person name="Xu J."/>
            <person name="Martin F.M."/>
        </authorList>
    </citation>
    <scope>NUCLEOTIDE SEQUENCE</scope>
    <source>
        <strain evidence="1">ATCC 28755</strain>
    </source>
</reference>
<dbReference type="EMBL" id="MU267603">
    <property type="protein sequence ID" value="KAH7915161.1"/>
    <property type="molecule type" value="Genomic_DNA"/>
</dbReference>
<protein>
    <submittedName>
        <fullName evidence="1">Uncharacterized protein</fullName>
    </submittedName>
</protein>
<sequence length="535" mass="60487">MNHELQSAATECLASIRRFGCVLQQHYPGIDNTDELDGNALMVKLHDWKKPVEDLRFTLQSHSSSPLVLKEALTAVTDKVAKFAEHFNASAHILRLPIEILQMIFELAGRFSSDPNFPCTYDVQPSELDISHVSRRWRDIAIHTPSLWTKWGEHVTRSNNLLSIYFHRSCNRKVDVELCHWKAQTQMSVCHACSSEGQTGKYHVASELLEISMHRFRSLKISVITTSLAKLVEQIALTVSSSLTPSFMSLASLSIRADFIDDLYERETLLNFEEFRNILSACPNLTVLELSDAVISRSEIMDLARTECIALPSLMRLCFDTGDDLPDLYTISILATLKAPKLRHFDCRHIFPEEDADQLWYALFNSDHTPRFPSVRELSLHTASTCDEKNILLAGDVFFDVVVKAFPNVTDVILANTDVMQCGMALAEITEPSTGGSAVDPWPCLQRLSLDKPSRNGLPAIRRWLKSRAIRIRQPQALSFKVIGPFGDPSNEDALCLKEMEIHGDLTLENIVLEELQSFEEHWLNANEEEIIDHT</sequence>
<evidence type="ECO:0000313" key="2">
    <source>
        <dbReference type="Proteomes" id="UP000790377"/>
    </source>
</evidence>
<gene>
    <name evidence="1" type="ORF">BJ138DRAFT_1176704</name>
</gene>